<reference evidence="2" key="1">
    <citation type="submission" date="2020-05" db="UniProtKB">
        <authorList>
            <consortium name="EnsemblMetazoa"/>
        </authorList>
    </citation>
    <scope>IDENTIFICATION</scope>
    <source>
        <strain evidence="2">TTRI</strain>
    </source>
</reference>
<sequence length="260" mass="28876">MPCKRKNATQPHQLPKEFSNLLCKSFTAMKLSTANNFKAMLMSCTRFHSAYRSPARSKAAERPLASLDDDDDDDVTVTVVVVVAGIVFVVVTWGLLTQLLLTAFARIIAPFLLAALDDAADDDDDADDDGFTAGGALGEKNSIINEMPLNDYTPGLTYAVQQKMRRKDSFQPRRRFRLLEAANNTKYPADLSYKGAQGWRHGIFGFDIVVNSWSLLRQDFPASYPHTSRTHPVELNTANAFRERALSCDPDYTLSDGSDN</sequence>
<dbReference type="EnsemblMetazoa" id="GAUT010098-RA">
    <property type="protein sequence ID" value="GAUT010098-PA"/>
    <property type="gene ID" value="GAUT010098"/>
</dbReference>
<dbReference type="Proteomes" id="UP000078200">
    <property type="component" value="Unassembled WGS sequence"/>
</dbReference>
<evidence type="ECO:0000256" key="1">
    <source>
        <dbReference type="SAM" id="Phobius"/>
    </source>
</evidence>
<evidence type="ECO:0000313" key="2">
    <source>
        <dbReference type="EnsemblMetazoa" id="GAUT010098-PA"/>
    </source>
</evidence>
<proteinExistence type="predicted"/>
<dbReference type="VEuPathDB" id="VectorBase:GAUT010098"/>
<keyword evidence="1" id="KW-0472">Membrane</keyword>
<evidence type="ECO:0000313" key="3">
    <source>
        <dbReference type="Proteomes" id="UP000078200"/>
    </source>
</evidence>
<feature type="transmembrane region" description="Helical" evidence="1">
    <location>
        <begin position="75"/>
        <end position="96"/>
    </location>
</feature>
<accession>A0A1A9UN70</accession>
<dbReference type="AlphaFoldDB" id="A0A1A9UN70"/>
<keyword evidence="1" id="KW-0812">Transmembrane</keyword>
<keyword evidence="3" id="KW-1185">Reference proteome</keyword>
<keyword evidence="1" id="KW-1133">Transmembrane helix</keyword>
<name>A0A1A9UN70_GLOAU</name>
<organism evidence="2 3">
    <name type="scientific">Glossina austeni</name>
    <name type="common">Savannah tsetse fly</name>
    <dbReference type="NCBI Taxonomy" id="7395"/>
    <lineage>
        <taxon>Eukaryota</taxon>
        <taxon>Metazoa</taxon>
        <taxon>Ecdysozoa</taxon>
        <taxon>Arthropoda</taxon>
        <taxon>Hexapoda</taxon>
        <taxon>Insecta</taxon>
        <taxon>Pterygota</taxon>
        <taxon>Neoptera</taxon>
        <taxon>Endopterygota</taxon>
        <taxon>Diptera</taxon>
        <taxon>Brachycera</taxon>
        <taxon>Muscomorpha</taxon>
        <taxon>Hippoboscoidea</taxon>
        <taxon>Glossinidae</taxon>
        <taxon>Glossina</taxon>
    </lineage>
</organism>
<protein>
    <submittedName>
        <fullName evidence="2">Uncharacterized protein</fullName>
    </submittedName>
</protein>